<evidence type="ECO:0000313" key="6">
    <source>
        <dbReference type="EMBL" id="PRH87575.1"/>
    </source>
</evidence>
<feature type="domain" description="CusB-like beta-barrel" evidence="5">
    <location>
        <begin position="245"/>
        <end position="316"/>
    </location>
</feature>
<proteinExistence type="inferred from homology"/>
<dbReference type="GO" id="GO:1990281">
    <property type="term" value="C:efflux pump complex"/>
    <property type="evidence" value="ECO:0007669"/>
    <property type="project" value="TreeGrafter"/>
</dbReference>
<dbReference type="Gene3D" id="2.40.50.100">
    <property type="match status" value="1"/>
</dbReference>
<gene>
    <name evidence="6" type="ORF">C5L14_13325</name>
</gene>
<evidence type="ECO:0000259" key="5">
    <source>
        <dbReference type="Pfam" id="PF25954"/>
    </source>
</evidence>
<keyword evidence="7" id="KW-1185">Reference proteome</keyword>
<feature type="domain" description="Multidrug resistance protein MdtA-like barrel-sandwich hybrid" evidence="4">
    <location>
        <begin position="100"/>
        <end position="231"/>
    </location>
</feature>
<dbReference type="Gene3D" id="2.40.420.20">
    <property type="match status" value="1"/>
</dbReference>
<dbReference type="Gene3D" id="1.10.287.470">
    <property type="entry name" value="Helix hairpin bin"/>
    <property type="match status" value="1"/>
</dbReference>
<dbReference type="PANTHER" id="PTHR30469">
    <property type="entry name" value="MULTIDRUG RESISTANCE PROTEIN MDTA"/>
    <property type="match status" value="1"/>
</dbReference>
<evidence type="ECO:0000259" key="3">
    <source>
        <dbReference type="Pfam" id="PF25876"/>
    </source>
</evidence>
<dbReference type="AlphaFoldDB" id="A0A2S9QE18"/>
<dbReference type="Pfam" id="PF25954">
    <property type="entry name" value="Beta-barrel_RND_2"/>
    <property type="match status" value="1"/>
</dbReference>
<organism evidence="6 7">
    <name type="scientific">Labrys okinawensis</name>
    <dbReference type="NCBI Taxonomy" id="346911"/>
    <lineage>
        <taxon>Bacteria</taxon>
        <taxon>Pseudomonadati</taxon>
        <taxon>Pseudomonadota</taxon>
        <taxon>Alphaproteobacteria</taxon>
        <taxon>Hyphomicrobiales</taxon>
        <taxon>Xanthobacteraceae</taxon>
        <taxon>Labrys</taxon>
    </lineage>
</organism>
<dbReference type="Pfam" id="PF25876">
    <property type="entry name" value="HH_MFP_RND"/>
    <property type="match status" value="1"/>
</dbReference>
<dbReference type="InterPro" id="IPR058624">
    <property type="entry name" value="MdtA-like_HH"/>
</dbReference>
<sequence length="401" mass="41901">MSFSRPTRIAPSRIGLLHPGADETGQLRRCLKSCRSLLAEPAVRSAMICVAALLALVAAGGASAQDRSARPVLTLTVHSTDTASFGPFVGSVDARYQTNLGFQVGGRIIAREVNVGDRVKQGDRLAAVDATLLRLAVQSAEADLANAKAQLANAVLTENRSRALVVTETASRAQVDTAVAARETAAAKVSQAEASLRQARNVLGYAELVAPYDGVITAVNSDVGKVVSAGDIIVTLARPDVREAVVDVPDYLADELKAYPRFDVMLAGEPSIRTTATLRLLAPASDAVTRTRRARLALQDPPDGFRLGSTISVSATRKVAPYIAVPVSALAGPSDKPSVWVVDVAKAVVAARPVTLVSTKAGYAVVDGLKDGDIVVEAGVGSLQPGQAVDLQRSQTLEEQK</sequence>
<evidence type="ECO:0000313" key="7">
    <source>
        <dbReference type="Proteomes" id="UP000237682"/>
    </source>
</evidence>
<evidence type="ECO:0000256" key="2">
    <source>
        <dbReference type="SAM" id="Coils"/>
    </source>
</evidence>
<dbReference type="NCBIfam" id="TIGR01730">
    <property type="entry name" value="RND_mfp"/>
    <property type="match status" value="1"/>
</dbReference>
<dbReference type="PANTHER" id="PTHR30469:SF15">
    <property type="entry name" value="HLYD FAMILY OF SECRETION PROTEINS"/>
    <property type="match status" value="1"/>
</dbReference>
<dbReference type="Gene3D" id="2.40.30.170">
    <property type="match status" value="1"/>
</dbReference>
<dbReference type="EMBL" id="PUEJ01000004">
    <property type="protein sequence ID" value="PRH87575.1"/>
    <property type="molecule type" value="Genomic_DNA"/>
</dbReference>
<feature type="coiled-coil region" evidence="2">
    <location>
        <begin position="130"/>
        <end position="157"/>
    </location>
</feature>
<dbReference type="SUPFAM" id="SSF111369">
    <property type="entry name" value="HlyD-like secretion proteins"/>
    <property type="match status" value="1"/>
</dbReference>
<dbReference type="Proteomes" id="UP000237682">
    <property type="component" value="Unassembled WGS sequence"/>
</dbReference>
<dbReference type="GO" id="GO:0015562">
    <property type="term" value="F:efflux transmembrane transporter activity"/>
    <property type="evidence" value="ECO:0007669"/>
    <property type="project" value="TreeGrafter"/>
</dbReference>
<dbReference type="InterPro" id="IPR058625">
    <property type="entry name" value="MdtA-like_BSH"/>
</dbReference>
<comment type="caution">
    <text evidence="6">The sequence shown here is derived from an EMBL/GenBank/DDBJ whole genome shotgun (WGS) entry which is preliminary data.</text>
</comment>
<protein>
    <submittedName>
        <fullName evidence="6">Efflux transporter periplasmic adaptor subunit</fullName>
    </submittedName>
</protein>
<evidence type="ECO:0000256" key="1">
    <source>
        <dbReference type="ARBA" id="ARBA00009477"/>
    </source>
</evidence>
<reference evidence="6 7" key="1">
    <citation type="submission" date="2018-02" db="EMBL/GenBank/DDBJ databases">
        <title>Whole genome sequencing of endophytic bacterium.</title>
        <authorList>
            <person name="Eedara R."/>
            <person name="Podile A.R."/>
        </authorList>
    </citation>
    <scope>NUCLEOTIDE SEQUENCE [LARGE SCALE GENOMIC DNA]</scope>
    <source>
        <strain evidence="6 7">RP1T</strain>
    </source>
</reference>
<dbReference type="InterPro" id="IPR058792">
    <property type="entry name" value="Beta-barrel_RND_2"/>
</dbReference>
<name>A0A2S9QE18_9HYPH</name>
<dbReference type="OrthoDB" id="9813967at2"/>
<feature type="domain" description="Multidrug resistance protein MdtA-like alpha-helical hairpin" evidence="3">
    <location>
        <begin position="137"/>
        <end position="205"/>
    </location>
</feature>
<keyword evidence="2" id="KW-0175">Coiled coil</keyword>
<comment type="similarity">
    <text evidence="1">Belongs to the membrane fusion protein (MFP) (TC 8.A.1) family.</text>
</comment>
<dbReference type="InterPro" id="IPR006143">
    <property type="entry name" value="RND_pump_MFP"/>
</dbReference>
<dbReference type="Pfam" id="PF25917">
    <property type="entry name" value="BSH_RND"/>
    <property type="match status" value="1"/>
</dbReference>
<accession>A0A2S9QE18</accession>
<evidence type="ECO:0000259" key="4">
    <source>
        <dbReference type="Pfam" id="PF25917"/>
    </source>
</evidence>